<feature type="transmembrane region" description="Helical" evidence="15">
    <location>
        <begin position="296"/>
        <end position="322"/>
    </location>
</feature>
<keyword evidence="3" id="KW-0813">Transport</keyword>
<feature type="transmembrane region" description="Helical" evidence="15">
    <location>
        <begin position="63"/>
        <end position="83"/>
    </location>
</feature>
<dbReference type="InterPro" id="IPR013657">
    <property type="entry name" value="SCL35B1-4/HUT1"/>
</dbReference>
<dbReference type="Proteomes" id="UP001345963">
    <property type="component" value="Unassembled WGS sequence"/>
</dbReference>
<organism evidence="17 18">
    <name type="scientific">Ataeniobius toweri</name>
    <dbReference type="NCBI Taxonomy" id="208326"/>
    <lineage>
        <taxon>Eukaryota</taxon>
        <taxon>Metazoa</taxon>
        <taxon>Chordata</taxon>
        <taxon>Craniata</taxon>
        <taxon>Vertebrata</taxon>
        <taxon>Euteleostomi</taxon>
        <taxon>Actinopterygii</taxon>
        <taxon>Neopterygii</taxon>
        <taxon>Teleostei</taxon>
        <taxon>Neoteleostei</taxon>
        <taxon>Acanthomorphata</taxon>
        <taxon>Ovalentaria</taxon>
        <taxon>Atherinomorphae</taxon>
        <taxon>Cyprinodontiformes</taxon>
        <taxon>Goodeidae</taxon>
        <taxon>Ataeniobius</taxon>
    </lineage>
</organism>
<proteinExistence type="inferred from homology"/>
<keyword evidence="13" id="KW-0175">Coiled coil</keyword>
<dbReference type="Pfam" id="PF05300">
    <property type="entry name" value="MIC19_MIC25"/>
    <property type="match status" value="1"/>
</dbReference>
<keyword evidence="4 15" id="KW-0812">Transmembrane</keyword>
<dbReference type="PANTHER" id="PTHR21588">
    <property type="entry name" value="COILED-COIL-HELIX-COILED-COIL-HELIX DOMAIN CONTAINING 6"/>
    <property type="match status" value="1"/>
</dbReference>
<evidence type="ECO:0000313" key="18">
    <source>
        <dbReference type="Proteomes" id="UP001345963"/>
    </source>
</evidence>
<keyword evidence="6" id="KW-0999">Mitochondrion inner membrane</keyword>
<accession>A0ABU7A5F4</accession>
<keyword evidence="16" id="KW-0732">Signal</keyword>
<feature type="region of interest" description="Disordered" evidence="14">
    <location>
        <begin position="484"/>
        <end position="664"/>
    </location>
</feature>
<keyword evidence="10" id="KW-1015">Disulfide bond</keyword>
<keyword evidence="18" id="KW-1185">Reference proteome</keyword>
<comment type="similarity">
    <text evidence="2">Belongs to the nucleotide-sugar transporter family. SLC35B subfamily.</text>
</comment>
<keyword evidence="7 15" id="KW-1133">Transmembrane helix</keyword>
<keyword evidence="11" id="KW-0449">Lipoprotein</keyword>
<evidence type="ECO:0000256" key="14">
    <source>
        <dbReference type="SAM" id="MobiDB-lite"/>
    </source>
</evidence>
<keyword evidence="8" id="KW-0496">Mitochondrion</keyword>
<evidence type="ECO:0000256" key="6">
    <source>
        <dbReference type="ARBA" id="ARBA00022792"/>
    </source>
</evidence>
<feature type="transmembrane region" description="Helical" evidence="15">
    <location>
        <begin position="30"/>
        <end position="51"/>
    </location>
</feature>
<feature type="region of interest" description="Disordered" evidence="14">
    <location>
        <begin position="421"/>
        <end position="465"/>
    </location>
</feature>
<feature type="compositionally biased region" description="Low complexity" evidence="14">
    <location>
        <begin position="565"/>
        <end position="577"/>
    </location>
</feature>
<feature type="signal peptide" evidence="16">
    <location>
        <begin position="1"/>
        <end position="20"/>
    </location>
</feature>
<evidence type="ECO:0000256" key="15">
    <source>
        <dbReference type="SAM" id="Phobius"/>
    </source>
</evidence>
<feature type="compositionally biased region" description="Low complexity" evidence="14">
    <location>
        <begin position="649"/>
        <end position="658"/>
    </location>
</feature>
<feature type="transmembrane region" description="Helical" evidence="15">
    <location>
        <begin position="258"/>
        <end position="276"/>
    </location>
</feature>
<evidence type="ECO:0000256" key="8">
    <source>
        <dbReference type="ARBA" id="ARBA00023128"/>
    </source>
</evidence>
<comment type="subcellular location">
    <subcellularLocation>
        <location evidence="1">Membrane</location>
        <topology evidence="1">Multi-pass membrane protein</topology>
    </subcellularLocation>
    <subcellularLocation>
        <location evidence="12">Mitochondrion inner membrane</location>
        <topology evidence="12">Lipid-anchor</topology>
    </subcellularLocation>
</comment>
<feature type="coiled-coil region" evidence="13">
    <location>
        <begin position="734"/>
        <end position="793"/>
    </location>
</feature>
<feature type="transmembrane region" description="Helical" evidence="15">
    <location>
        <begin position="342"/>
        <end position="363"/>
    </location>
</feature>
<feature type="transmembrane region" description="Helical" evidence="15">
    <location>
        <begin position="121"/>
        <end position="138"/>
    </location>
</feature>
<evidence type="ECO:0000256" key="16">
    <source>
        <dbReference type="SAM" id="SignalP"/>
    </source>
</evidence>
<dbReference type="InterPro" id="IPR052632">
    <property type="entry name" value="MICOS_subunit_Mic19"/>
</dbReference>
<sequence length="919" mass="100460">MGTAFAVVLVFVGCCSNVVSLELLVREFPGCGNIVTFAQFILIALEGFIFETKLGRKKPAIPVSNYVIMVTMFFTVSVINNYALNFNIAMPLHMIFRSGSLIANMILGIIILKKRYSASKYLSIVLVSTGIFICTIMSAKQVHDVSSDGSEKQGFYAFMRWLIGIAMLTFALLMSARMGIFQETLYKQYGKHSKEALFYNHCLPLPGFLLLSTDIYNHCILFSQSTPVLVPVVGLTMPIMWLYLLINVITQYVCIRGVFILTTECTSLTVTLVVTLRKFFSLIFSILYFQNPFTTWHWVGTAVVFMGTLLYTEVWSSMQAALRGAKVKAKKADASFIQLRQFPLASLIFPVIGPIRTAVVQLLPMAAQVTPAERTPRFGVIQQERMGGTSPSRFSAEEGGGGVFFVKGIRLSDRVINRMKNPSQASCPRIPPEPQTQEPSSLLLTPPSPPFLPAPAHTQAVPKSPSVEAAPLVKLIPPPPVKFHSLPPPLLDSTEPPPSLESKAPSAPSSRAENPEVPESFTPPSAVEPIVLPPHNSFMPPHKDPETQTSSPIEEQAVPFPNGGSPPSSELSSLSSECLKPAPTESAAVAPLVSAATSPSQTETVQVSTSVKSPPVKPVISPSPLDSPSTKAGASPSDKEAAPVVEVHSSSPLSPPEFSSDEVSLSCQCEELAVVHVPGNVPPPGLEVPPPEEPAAIAGEPPVTTFLPAVEDEEPATVPPPAAVLEEELREKIRAEMERSLQEEINQKRQELQQQLEEMQALTRAEATVAAQAQVAEQVKKTLEAERTSLTEKLTESITKEKMGTEDEKLKVQLYAHQLKEREKEMKKRDELYKEQVSKLEAKFAEFCKVSTENFQKGKEETHKRFVRFNIQPLCGDLQGQILKCYKENAGRTLTCSGIASAYMQCVDNAKKDKLITGG</sequence>
<evidence type="ECO:0000256" key="5">
    <source>
        <dbReference type="ARBA" id="ARBA00022707"/>
    </source>
</evidence>
<feature type="chain" id="PRO_5047456282" evidence="16">
    <location>
        <begin position="21"/>
        <end position="919"/>
    </location>
</feature>
<evidence type="ECO:0000256" key="11">
    <source>
        <dbReference type="ARBA" id="ARBA00023288"/>
    </source>
</evidence>
<evidence type="ECO:0000256" key="3">
    <source>
        <dbReference type="ARBA" id="ARBA00022448"/>
    </source>
</evidence>
<evidence type="ECO:0000313" key="17">
    <source>
        <dbReference type="EMBL" id="MED6233090.1"/>
    </source>
</evidence>
<evidence type="ECO:0000256" key="13">
    <source>
        <dbReference type="SAM" id="Coils"/>
    </source>
</evidence>
<name>A0ABU7A5F4_9TELE</name>
<evidence type="ECO:0000256" key="1">
    <source>
        <dbReference type="ARBA" id="ARBA00004141"/>
    </source>
</evidence>
<dbReference type="InterPro" id="IPR007964">
    <property type="entry name" value="MIC19/MIC25"/>
</dbReference>
<feature type="transmembrane region" description="Helical" evidence="15">
    <location>
        <begin position="197"/>
        <end position="216"/>
    </location>
</feature>
<feature type="transmembrane region" description="Helical" evidence="15">
    <location>
        <begin position="228"/>
        <end position="246"/>
    </location>
</feature>
<gene>
    <name evidence="17" type="ORF">ATANTOWER_006709</name>
</gene>
<evidence type="ECO:0000256" key="2">
    <source>
        <dbReference type="ARBA" id="ARBA00010694"/>
    </source>
</evidence>
<evidence type="ECO:0000256" key="12">
    <source>
        <dbReference type="ARBA" id="ARBA00034476"/>
    </source>
</evidence>
<keyword evidence="9 15" id="KW-0472">Membrane</keyword>
<evidence type="ECO:0000256" key="4">
    <source>
        <dbReference type="ARBA" id="ARBA00022692"/>
    </source>
</evidence>
<feature type="transmembrane region" description="Helical" evidence="15">
    <location>
        <begin position="95"/>
        <end position="112"/>
    </location>
</feature>
<evidence type="ECO:0000256" key="10">
    <source>
        <dbReference type="ARBA" id="ARBA00023157"/>
    </source>
</evidence>
<keyword evidence="5" id="KW-0519">Myristate</keyword>
<dbReference type="EMBL" id="JAHUTI010001762">
    <property type="protein sequence ID" value="MED6233090.1"/>
    <property type="molecule type" value="Genomic_DNA"/>
</dbReference>
<feature type="transmembrane region" description="Helical" evidence="15">
    <location>
        <begin position="158"/>
        <end position="176"/>
    </location>
</feature>
<dbReference type="PANTHER" id="PTHR21588:SF23">
    <property type="entry name" value="MICOS COMPLEX SUBUNIT MIC19 ISOFORM X1"/>
    <property type="match status" value="1"/>
</dbReference>
<protein>
    <submittedName>
        <fullName evidence="17">Uncharacterized protein</fullName>
    </submittedName>
</protein>
<evidence type="ECO:0000256" key="7">
    <source>
        <dbReference type="ARBA" id="ARBA00022989"/>
    </source>
</evidence>
<dbReference type="Pfam" id="PF08449">
    <property type="entry name" value="UAA"/>
    <property type="match status" value="1"/>
</dbReference>
<feature type="compositionally biased region" description="Low complexity" evidence="14">
    <location>
        <begin position="604"/>
        <end position="624"/>
    </location>
</feature>
<evidence type="ECO:0000256" key="9">
    <source>
        <dbReference type="ARBA" id="ARBA00023136"/>
    </source>
</evidence>
<reference evidence="17 18" key="1">
    <citation type="submission" date="2021-07" db="EMBL/GenBank/DDBJ databases">
        <authorList>
            <person name="Palmer J.M."/>
        </authorList>
    </citation>
    <scope>NUCLEOTIDE SEQUENCE [LARGE SCALE GENOMIC DNA]</scope>
    <source>
        <strain evidence="17 18">AT_MEX2019</strain>
        <tissue evidence="17">Muscle</tissue>
    </source>
</reference>
<comment type="caution">
    <text evidence="17">The sequence shown here is derived from an EMBL/GenBank/DDBJ whole genome shotgun (WGS) entry which is preliminary data.</text>
</comment>
<feature type="compositionally biased region" description="Pro residues" evidence="14">
    <location>
        <begin position="484"/>
        <end position="499"/>
    </location>
</feature>